<sequence>MKLKISPKVEESLIRYPRVSVALNPSRLQKISLLWRTEIGSSLSMFRCSALQSVGYPWRHDVTDRMAPSKSLRCDVKGTRMALLLAPKDIETLCRWS</sequence>
<gene>
    <name evidence="1" type="ORF">NPIL_183911</name>
</gene>
<protein>
    <submittedName>
        <fullName evidence="1">Uncharacterized protein</fullName>
    </submittedName>
</protein>
<organism evidence="1 2">
    <name type="scientific">Nephila pilipes</name>
    <name type="common">Giant wood spider</name>
    <name type="synonym">Nephila maculata</name>
    <dbReference type="NCBI Taxonomy" id="299642"/>
    <lineage>
        <taxon>Eukaryota</taxon>
        <taxon>Metazoa</taxon>
        <taxon>Ecdysozoa</taxon>
        <taxon>Arthropoda</taxon>
        <taxon>Chelicerata</taxon>
        <taxon>Arachnida</taxon>
        <taxon>Araneae</taxon>
        <taxon>Araneomorphae</taxon>
        <taxon>Entelegynae</taxon>
        <taxon>Araneoidea</taxon>
        <taxon>Nephilidae</taxon>
        <taxon>Nephila</taxon>
    </lineage>
</organism>
<comment type="caution">
    <text evidence="1">The sequence shown here is derived from an EMBL/GenBank/DDBJ whole genome shotgun (WGS) entry which is preliminary data.</text>
</comment>
<dbReference type="AlphaFoldDB" id="A0A8X6PXN1"/>
<dbReference type="EMBL" id="BMAW01120347">
    <property type="protein sequence ID" value="GFT88845.1"/>
    <property type="molecule type" value="Genomic_DNA"/>
</dbReference>
<keyword evidence="2" id="KW-1185">Reference proteome</keyword>
<name>A0A8X6PXN1_NEPPI</name>
<accession>A0A8X6PXN1</accession>
<dbReference type="Proteomes" id="UP000887013">
    <property type="component" value="Unassembled WGS sequence"/>
</dbReference>
<reference evidence="1" key="1">
    <citation type="submission" date="2020-08" db="EMBL/GenBank/DDBJ databases">
        <title>Multicomponent nature underlies the extraordinary mechanical properties of spider dragline silk.</title>
        <authorList>
            <person name="Kono N."/>
            <person name="Nakamura H."/>
            <person name="Mori M."/>
            <person name="Yoshida Y."/>
            <person name="Ohtoshi R."/>
            <person name="Malay A.D."/>
            <person name="Moran D.A.P."/>
            <person name="Tomita M."/>
            <person name="Numata K."/>
            <person name="Arakawa K."/>
        </authorList>
    </citation>
    <scope>NUCLEOTIDE SEQUENCE</scope>
</reference>
<proteinExistence type="predicted"/>
<evidence type="ECO:0000313" key="2">
    <source>
        <dbReference type="Proteomes" id="UP000887013"/>
    </source>
</evidence>
<evidence type="ECO:0000313" key="1">
    <source>
        <dbReference type="EMBL" id="GFT88845.1"/>
    </source>
</evidence>